<evidence type="ECO:0000256" key="2">
    <source>
        <dbReference type="ARBA" id="ARBA00012438"/>
    </source>
</evidence>
<accession>B9M6C4</accession>
<dbReference type="PANTHER" id="PTHR42878:SF15">
    <property type="entry name" value="BACTERIOPHYTOCHROME"/>
    <property type="match status" value="1"/>
</dbReference>
<dbReference type="KEGG" id="geo:Geob_3571"/>
<evidence type="ECO:0000259" key="8">
    <source>
        <dbReference type="PROSITE" id="PS50110"/>
    </source>
</evidence>
<dbReference type="SMART" id="SM00387">
    <property type="entry name" value="HATPase_c"/>
    <property type="match status" value="1"/>
</dbReference>
<dbReference type="eggNOG" id="COG4251">
    <property type="taxonomic scope" value="Bacteria"/>
</dbReference>
<dbReference type="PRINTS" id="PR00344">
    <property type="entry name" value="BCTRLSENSOR"/>
</dbReference>
<dbReference type="InterPro" id="IPR011006">
    <property type="entry name" value="CheY-like_superfamily"/>
</dbReference>
<evidence type="ECO:0000256" key="1">
    <source>
        <dbReference type="ARBA" id="ARBA00000085"/>
    </source>
</evidence>
<dbReference type="PROSITE" id="PS50110">
    <property type="entry name" value="RESPONSE_REGULATORY"/>
    <property type="match status" value="1"/>
</dbReference>
<evidence type="ECO:0000256" key="4">
    <source>
        <dbReference type="ARBA" id="ARBA00022777"/>
    </source>
</evidence>
<dbReference type="SUPFAM" id="SSF52172">
    <property type="entry name" value="CheY-like"/>
    <property type="match status" value="1"/>
</dbReference>
<comment type="catalytic activity">
    <reaction evidence="1">
        <text>ATP + protein L-histidine = ADP + protein N-phospho-L-histidine.</text>
        <dbReference type="EC" id="2.7.13.3"/>
    </reaction>
</comment>
<keyword evidence="5" id="KW-0597">Phosphoprotein</keyword>
<keyword evidence="4 9" id="KW-0418">Kinase</keyword>
<dbReference type="SMART" id="SM00448">
    <property type="entry name" value="REC"/>
    <property type="match status" value="1"/>
</dbReference>
<dbReference type="RefSeq" id="WP_012648640.1">
    <property type="nucleotide sequence ID" value="NC_011979.1"/>
</dbReference>
<dbReference type="STRING" id="316067.Geob_3571"/>
<reference evidence="9 10" key="1">
    <citation type="submission" date="2009-01" db="EMBL/GenBank/DDBJ databases">
        <title>Complete sequence of Geobacter sp. FRC-32.</title>
        <authorList>
            <consortium name="US DOE Joint Genome Institute"/>
            <person name="Lucas S."/>
            <person name="Copeland A."/>
            <person name="Lapidus A."/>
            <person name="Glavina del Rio T."/>
            <person name="Dalin E."/>
            <person name="Tice H."/>
            <person name="Bruce D."/>
            <person name="Goodwin L."/>
            <person name="Pitluck S."/>
            <person name="Saunders E."/>
            <person name="Brettin T."/>
            <person name="Detter J.C."/>
            <person name="Han C."/>
            <person name="Larimer F."/>
            <person name="Land M."/>
            <person name="Hauser L."/>
            <person name="Kyrpides N."/>
            <person name="Ovchinnikova G."/>
            <person name="Kostka J."/>
            <person name="Richardson P."/>
        </authorList>
    </citation>
    <scope>NUCLEOTIDE SEQUENCE [LARGE SCALE GENOMIC DNA]</scope>
    <source>
        <strain evidence="10">DSM 22248 / JCM 15807 / FRC-32</strain>
    </source>
</reference>
<evidence type="ECO:0000256" key="6">
    <source>
        <dbReference type="SAM" id="MobiDB-lite"/>
    </source>
</evidence>
<evidence type="ECO:0000259" key="7">
    <source>
        <dbReference type="PROSITE" id="PS50109"/>
    </source>
</evidence>
<dbReference type="PROSITE" id="PS50109">
    <property type="entry name" value="HIS_KIN"/>
    <property type="match status" value="1"/>
</dbReference>
<feature type="domain" description="Histidine kinase" evidence="7">
    <location>
        <begin position="262"/>
        <end position="472"/>
    </location>
</feature>
<dbReference type="eggNOG" id="COG3437">
    <property type="taxonomic scope" value="Bacteria"/>
</dbReference>
<dbReference type="GO" id="GO:0030295">
    <property type="term" value="F:protein kinase activator activity"/>
    <property type="evidence" value="ECO:0007669"/>
    <property type="project" value="TreeGrafter"/>
</dbReference>
<dbReference type="InterPro" id="IPR036890">
    <property type="entry name" value="HATPase_C_sf"/>
</dbReference>
<dbReference type="InterPro" id="IPR050351">
    <property type="entry name" value="BphY/WalK/GraS-like"/>
</dbReference>
<evidence type="ECO:0000256" key="5">
    <source>
        <dbReference type="PROSITE-ProRule" id="PRU00169"/>
    </source>
</evidence>
<dbReference type="GO" id="GO:0004673">
    <property type="term" value="F:protein histidine kinase activity"/>
    <property type="evidence" value="ECO:0007669"/>
    <property type="project" value="UniProtKB-EC"/>
</dbReference>
<gene>
    <name evidence="9" type="ordered locus">Geob_3571</name>
</gene>
<feature type="region of interest" description="Disordered" evidence="6">
    <location>
        <begin position="173"/>
        <end position="193"/>
    </location>
</feature>
<organism evidence="9 10">
    <name type="scientific">Geotalea daltonii (strain DSM 22248 / JCM 15807 / FRC-32)</name>
    <name type="common">Geobacter daltonii</name>
    <dbReference type="NCBI Taxonomy" id="316067"/>
    <lineage>
        <taxon>Bacteria</taxon>
        <taxon>Pseudomonadati</taxon>
        <taxon>Thermodesulfobacteriota</taxon>
        <taxon>Desulfuromonadia</taxon>
        <taxon>Geobacterales</taxon>
        <taxon>Geobacteraceae</taxon>
        <taxon>Geotalea</taxon>
    </lineage>
</organism>
<keyword evidence="10" id="KW-1185">Reference proteome</keyword>
<feature type="modified residue" description="4-aspartylphosphate" evidence="5">
    <location>
        <position position="51"/>
    </location>
</feature>
<dbReference type="EMBL" id="CP001390">
    <property type="protein sequence ID" value="ACM21912.1"/>
    <property type="molecule type" value="Genomic_DNA"/>
</dbReference>
<keyword evidence="3" id="KW-0808">Transferase</keyword>
<dbReference type="EC" id="2.7.13.3" evidence="2"/>
<name>B9M6C4_GEODF</name>
<dbReference type="Pfam" id="PF02518">
    <property type="entry name" value="HATPase_c"/>
    <property type="match status" value="1"/>
</dbReference>
<protein>
    <recommendedName>
        <fullName evidence="2">histidine kinase</fullName>
        <ecNumber evidence="2">2.7.13.3</ecNumber>
    </recommendedName>
</protein>
<dbReference type="HOGENOM" id="CLU_000445_114_72_7"/>
<dbReference type="InterPro" id="IPR003594">
    <property type="entry name" value="HATPase_dom"/>
</dbReference>
<dbReference type="Proteomes" id="UP000007721">
    <property type="component" value="Chromosome"/>
</dbReference>
<dbReference type="AlphaFoldDB" id="B9M6C4"/>
<dbReference type="GO" id="GO:0007234">
    <property type="term" value="P:osmosensory signaling via phosphorelay pathway"/>
    <property type="evidence" value="ECO:0007669"/>
    <property type="project" value="TreeGrafter"/>
</dbReference>
<evidence type="ECO:0000256" key="3">
    <source>
        <dbReference type="ARBA" id="ARBA00022679"/>
    </source>
</evidence>
<dbReference type="SUPFAM" id="SSF55874">
    <property type="entry name" value="ATPase domain of HSP90 chaperone/DNA topoisomerase II/histidine kinase"/>
    <property type="match status" value="1"/>
</dbReference>
<dbReference type="InterPro" id="IPR004358">
    <property type="entry name" value="Sig_transdc_His_kin-like_C"/>
</dbReference>
<evidence type="ECO:0000313" key="10">
    <source>
        <dbReference type="Proteomes" id="UP000007721"/>
    </source>
</evidence>
<dbReference type="GO" id="GO:0000156">
    <property type="term" value="F:phosphorelay response regulator activity"/>
    <property type="evidence" value="ECO:0007669"/>
    <property type="project" value="TreeGrafter"/>
</dbReference>
<dbReference type="Gene3D" id="3.30.565.10">
    <property type="entry name" value="Histidine kinase-like ATPase, C-terminal domain"/>
    <property type="match status" value="1"/>
</dbReference>
<dbReference type="InterPro" id="IPR005467">
    <property type="entry name" value="His_kinase_dom"/>
</dbReference>
<dbReference type="PANTHER" id="PTHR42878">
    <property type="entry name" value="TWO-COMPONENT HISTIDINE KINASE"/>
    <property type="match status" value="1"/>
</dbReference>
<evidence type="ECO:0000313" key="9">
    <source>
        <dbReference type="EMBL" id="ACM21912.1"/>
    </source>
</evidence>
<proteinExistence type="predicted"/>
<dbReference type="Gene3D" id="3.40.50.2300">
    <property type="match status" value="1"/>
</dbReference>
<feature type="domain" description="Response regulatory" evidence="8">
    <location>
        <begin position="2"/>
        <end position="118"/>
    </location>
</feature>
<dbReference type="InterPro" id="IPR001789">
    <property type="entry name" value="Sig_transdc_resp-reg_receiver"/>
</dbReference>
<dbReference type="Pfam" id="PF00072">
    <property type="entry name" value="Response_reg"/>
    <property type="match status" value="1"/>
</dbReference>
<sequence>MKILIVDDNEQYRKLLSAIFVDRGWEAIDAPEGNKGMELLREHIPDVILSDIMMPRMDGFQFLRALRTSAFGDIIFIFYTSTYTKASHRDFALSLGADAYIAKPLDPEDIVQALMDILDRKELRPKRRELPSEEEFLRLHSLFLSEKLMEKTEELRKESVEHRRAEDELMQLREKERQRPGGYGLRPETAGQGRSEMIPQTILSVEIDDQVYTPLNRIENLCRSMTEGGLPDSEGFRLVGKICLSMHKLRNLVTELEKNFLLPRSAILAPIRRIQIMIDVLKKDYADFGASMGSSLDEMEGQLRQFAAFVEDLLKLGNVAKQTLKNEQVDVTGLALEILARLRQSAPHRRAEFSVQPGMTVTGDALLLRMALEQLLENAWNFTLEREEARIAVGWRVETGRKPEFYIRDNGIGFPDDKSKGIFNAFAKAHELAGSSGNGIGLTLAKAAIRRHGGDIRGHGEPGRGATFYFTI</sequence>